<comment type="caution">
    <text evidence="2">The sequence shown here is derived from an EMBL/GenBank/DDBJ whole genome shotgun (WGS) entry which is preliminary data.</text>
</comment>
<gene>
    <name evidence="2" type="ORF">APY04_1253</name>
</gene>
<dbReference type="EMBL" id="LMTR01000040">
    <property type="protein sequence ID" value="KWT70044.1"/>
    <property type="molecule type" value="Genomic_DNA"/>
</dbReference>
<protein>
    <submittedName>
        <fullName evidence="2">Uncharacterized protein</fullName>
    </submittedName>
</protein>
<accession>A0A109BJV7</accession>
<proteinExistence type="predicted"/>
<sequence>MSLSGMVYAEPKAADPLAVEFDGQRFTLNFEDQAALPDGSMGNALAEFTLKGETVENWSKLFAFYAYPQMGTDPTAAVEAVGKVVKETNPDANYAIDVSNEKEAIIDFLTWAEGSEVMEFNVFRYTPADDGPGLIAMQYAQHINIDDMDVEAMRALRERAVREMAAMDMDAAQDYFAAKREQMSAKAEDGDTPSFAERDQQ</sequence>
<dbReference type="PATRIC" id="fig|121290.4.peg.3214"/>
<keyword evidence="3" id="KW-1185">Reference proteome</keyword>
<evidence type="ECO:0000313" key="2">
    <source>
        <dbReference type="EMBL" id="KWT70044.1"/>
    </source>
</evidence>
<evidence type="ECO:0000256" key="1">
    <source>
        <dbReference type="SAM" id="MobiDB-lite"/>
    </source>
</evidence>
<dbReference type="AlphaFoldDB" id="A0A109BJV7"/>
<name>A0A109BJV7_HYPSL</name>
<organism evidence="2 3">
    <name type="scientific">Hyphomicrobium sulfonivorans</name>
    <dbReference type="NCBI Taxonomy" id="121290"/>
    <lineage>
        <taxon>Bacteria</taxon>
        <taxon>Pseudomonadati</taxon>
        <taxon>Pseudomonadota</taxon>
        <taxon>Alphaproteobacteria</taxon>
        <taxon>Hyphomicrobiales</taxon>
        <taxon>Hyphomicrobiaceae</taxon>
        <taxon>Hyphomicrobium</taxon>
    </lineage>
</organism>
<evidence type="ECO:0000313" key="3">
    <source>
        <dbReference type="Proteomes" id="UP000059074"/>
    </source>
</evidence>
<reference evidence="2 3" key="1">
    <citation type="submission" date="2015-10" db="EMBL/GenBank/DDBJ databases">
        <title>Transcriptomic analysis of a linuron degrading triple-species bacterial consortium.</title>
        <authorList>
            <person name="Albers P."/>
        </authorList>
    </citation>
    <scope>NUCLEOTIDE SEQUENCE [LARGE SCALE GENOMIC DNA]</scope>
    <source>
        <strain evidence="2 3">WDL6</strain>
    </source>
</reference>
<feature type="region of interest" description="Disordered" evidence="1">
    <location>
        <begin position="181"/>
        <end position="201"/>
    </location>
</feature>
<dbReference type="Proteomes" id="UP000059074">
    <property type="component" value="Unassembled WGS sequence"/>
</dbReference>